<reference evidence="2" key="2">
    <citation type="submission" date="2021-04" db="EMBL/GenBank/DDBJ databases">
        <title>Isolation and genomic analysis of the ibuprofen-degrading bacterium Sphingomonas strain MPO218.</title>
        <authorList>
            <person name="Aulestia M."/>
            <person name="Flores A."/>
            <person name="Mangas E.L."/>
            <person name="Perez-Pulido A.J."/>
            <person name="Santero E."/>
            <person name="Camacho E.M."/>
        </authorList>
    </citation>
    <scope>NUCLEOTIDE SEQUENCE</scope>
    <source>
        <strain evidence="2">MPO218</strain>
        <plasmid evidence="2">pIBU218</plasmid>
    </source>
</reference>
<proteinExistence type="inferred from homology"/>
<dbReference type="AlphaFoldDB" id="A0A975HGV9"/>
<evidence type="ECO:0000256" key="1">
    <source>
        <dbReference type="ARBA" id="ARBA00006484"/>
    </source>
</evidence>
<dbReference type="PANTHER" id="PTHR42760">
    <property type="entry name" value="SHORT-CHAIN DEHYDROGENASES/REDUCTASES FAMILY MEMBER"/>
    <property type="match status" value="1"/>
</dbReference>
<dbReference type="PANTHER" id="PTHR42760:SF123">
    <property type="entry name" value="OXIDOREDUCTASE"/>
    <property type="match status" value="1"/>
</dbReference>
<dbReference type="GO" id="GO:0030497">
    <property type="term" value="P:fatty acid elongation"/>
    <property type="evidence" value="ECO:0007669"/>
    <property type="project" value="TreeGrafter"/>
</dbReference>
<reference evidence="2" key="1">
    <citation type="submission" date="2020-07" db="EMBL/GenBank/DDBJ databases">
        <authorList>
            <person name="Camacho E."/>
        </authorList>
    </citation>
    <scope>NUCLEOTIDE SEQUENCE</scope>
    <source>
        <strain evidence="2">MPO218</strain>
        <plasmid evidence="2">pIBU218</plasmid>
    </source>
</reference>
<dbReference type="PROSITE" id="PS00061">
    <property type="entry name" value="ADH_SHORT"/>
    <property type="match status" value="1"/>
</dbReference>
<dbReference type="Gene3D" id="3.40.50.720">
    <property type="entry name" value="NAD(P)-binding Rossmann-like Domain"/>
    <property type="match status" value="1"/>
</dbReference>
<dbReference type="EMBL" id="CP059320">
    <property type="protein sequence ID" value="QTH24867.1"/>
    <property type="molecule type" value="Genomic_DNA"/>
</dbReference>
<accession>A0A975HGV9</accession>
<dbReference type="InterPro" id="IPR020904">
    <property type="entry name" value="Sc_DH/Rdtase_CS"/>
</dbReference>
<dbReference type="Proteomes" id="UP000664914">
    <property type="component" value="Plasmid pIBU218"/>
</dbReference>
<dbReference type="Pfam" id="PF13561">
    <property type="entry name" value="adh_short_C2"/>
    <property type="match status" value="1"/>
</dbReference>
<evidence type="ECO:0000313" key="2">
    <source>
        <dbReference type="EMBL" id="QTH24867.1"/>
    </source>
</evidence>
<evidence type="ECO:0000313" key="3">
    <source>
        <dbReference type="Proteomes" id="UP000664914"/>
    </source>
</evidence>
<keyword evidence="2" id="KW-0614">Plasmid</keyword>
<gene>
    <name evidence="2" type="ORF">HRJ34_27760</name>
</gene>
<geneLocation type="plasmid" evidence="2 3">
    <name>pIBU218</name>
</geneLocation>
<protein>
    <submittedName>
        <fullName evidence="2">SDR family oxidoreductase</fullName>
    </submittedName>
</protein>
<organism evidence="2 3">
    <name type="scientific">Rhizorhabdus wittichii</name>
    <dbReference type="NCBI Taxonomy" id="160791"/>
    <lineage>
        <taxon>Bacteria</taxon>
        <taxon>Pseudomonadati</taxon>
        <taxon>Pseudomonadota</taxon>
        <taxon>Alphaproteobacteria</taxon>
        <taxon>Sphingomonadales</taxon>
        <taxon>Sphingomonadaceae</taxon>
        <taxon>Rhizorhabdus</taxon>
    </lineage>
</organism>
<dbReference type="GO" id="GO:0016616">
    <property type="term" value="F:oxidoreductase activity, acting on the CH-OH group of donors, NAD or NADP as acceptor"/>
    <property type="evidence" value="ECO:0007669"/>
    <property type="project" value="TreeGrafter"/>
</dbReference>
<sequence length="139" mass="14558">MWCCHAVLPLMLEANSGAIVNIGPVATRGINRVPYAAAKGGVSALTQALSFDLDDRPIRVNCVAPGGVNVERVTPRNPKPPTEADIKGFGEVGEQTLRDTLMKRFAAPEELAAAICFFASPEASYITGQTLYVAGGGIG</sequence>
<dbReference type="InterPro" id="IPR036291">
    <property type="entry name" value="NAD(P)-bd_dom_sf"/>
</dbReference>
<name>A0A975HGV9_9SPHN</name>
<dbReference type="PRINTS" id="PR00081">
    <property type="entry name" value="GDHRDH"/>
</dbReference>
<comment type="similarity">
    <text evidence="1">Belongs to the short-chain dehydrogenases/reductases (SDR) family.</text>
</comment>
<dbReference type="InterPro" id="IPR002347">
    <property type="entry name" value="SDR_fam"/>
</dbReference>
<dbReference type="SUPFAM" id="SSF51735">
    <property type="entry name" value="NAD(P)-binding Rossmann-fold domains"/>
    <property type="match status" value="1"/>
</dbReference>